<evidence type="ECO:0000256" key="5">
    <source>
        <dbReference type="SAM" id="MobiDB-lite"/>
    </source>
</evidence>
<protein>
    <recommendedName>
        <fullName evidence="9">UDP-galactose transporter</fullName>
    </recommendedName>
</protein>
<dbReference type="PIRSF" id="PIRSF005799">
    <property type="entry name" value="UDP-gal_transpt"/>
    <property type="match status" value="1"/>
</dbReference>
<dbReference type="VEuPathDB" id="FungiDB:PV06_06701"/>
<dbReference type="InterPro" id="IPR037185">
    <property type="entry name" value="EmrE-like"/>
</dbReference>
<feature type="transmembrane region" description="Helical" evidence="6">
    <location>
        <begin position="304"/>
        <end position="331"/>
    </location>
</feature>
<dbReference type="Proteomes" id="UP000053342">
    <property type="component" value="Unassembled WGS sequence"/>
</dbReference>
<dbReference type="AlphaFoldDB" id="A0A0D2DDJ3"/>
<dbReference type="SUPFAM" id="SSF103481">
    <property type="entry name" value="Multidrug resistance efflux transporter EmrE"/>
    <property type="match status" value="1"/>
</dbReference>
<keyword evidence="4 6" id="KW-0472">Membrane</keyword>
<dbReference type="NCBIfam" id="TIGR00803">
    <property type="entry name" value="nst"/>
    <property type="match status" value="2"/>
</dbReference>
<evidence type="ECO:0000313" key="7">
    <source>
        <dbReference type="EMBL" id="KIW41113.1"/>
    </source>
</evidence>
<feature type="transmembrane region" description="Helical" evidence="6">
    <location>
        <begin position="158"/>
        <end position="175"/>
    </location>
</feature>
<feature type="transmembrane region" description="Helical" evidence="6">
    <location>
        <begin position="50"/>
        <end position="73"/>
    </location>
</feature>
<dbReference type="OrthoDB" id="408493at2759"/>
<dbReference type="GO" id="GO:0000139">
    <property type="term" value="C:Golgi membrane"/>
    <property type="evidence" value="ECO:0007669"/>
    <property type="project" value="InterPro"/>
</dbReference>
<comment type="subcellular location">
    <subcellularLocation>
        <location evidence="1">Endoplasmic reticulum membrane</location>
        <topology evidence="1">Multi-pass membrane protein</topology>
    </subcellularLocation>
</comment>
<evidence type="ECO:0000256" key="3">
    <source>
        <dbReference type="ARBA" id="ARBA00022989"/>
    </source>
</evidence>
<feature type="transmembrane region" description="Helical" evidence="6">
    <location>
        <begin position="276"/>
        <end position="292"/>
    </location>
</feature>
<dbReference type="EMBL" id="KN847337">
    <property type="protein sequence ID" value="KIW41113.1"/>
    <property type="molecule type" value="Genomic_DNA"/>
</dbReference>
<gene>
    <name evidence="7" type="ORF">PV06_06701</name>
</gene>
<evidence type="ECO:0000256" key="2">
    <source>
        <dbReference type="ARBA" id="ARBA00022692"/>
    </source>
</evidence>
<reference evidence="7 8" key="1">
    <citation type="submission" date="2015-01" db="EMBL/GenBank/DDBJ databases">
        <title>The Genome Sequence of Exophiala oligosperma CBS72588.</title>
        <authorList>
            <consortium name="The Broad Institute Genomics Platform"/>
            <person name="Cuomo C."/>
            <person name="de Hoog S."/>
            <person name="Gorbushina A."/>
            <person name="Stielow B."/>
            <person name="Teixiera M."/>
            <person name="Abouelleil A."/>
            <person name="Chapman S.B."/>
            <person name="Priest M."/>
            <person name="Young S.K."/>
            <person name="Wortman J."/>
            <person name="Nusbaum C."/>
            <person name="Birren B."/>
        </authorList>
    </citation>
    <scope>NUCLEOTIDE SEQUENCE [LARGE SCALE GENOMIC DNA]</scope>
    <source>
        <strain evidence="7 8">CBS 72588</strain>
    </source>
</reference>
<proteinExistence type="predicted"/>
<dbReference type="GeneID" id="27358775"/>
<evidence type="ECO:0000256" key="6">
    <source>
        <dbReference type="SAM" id="Phobius"/>
    </source>
</evidence>
<dbReference type="InterPro" id="IPR007271">
    <property type="entry name" value="Nuc_sug_transpt"/>
</dbReference>
<feature type="transmembrane region" description="Helical" evidence="6">
    <location>
        <begin position="20"/>
        <end position="38"/>
    </location>
</feature>
<feature type="transmembrane region" description="Helical" evidence="6">
    <location>
        <begin position="338"/>
        <end position="355"/>
    </location>
</feature>
<dbReference type="STRING" id="215243.A0A0D2DDJ3"/>
<evidence type="ECO:0000256" key="1">
    <source>
        <dbReference type="ARBA" id="ARBA00004477"/>
    </source>
</evidence>
<dbReference type="GO" id="GO:0015165">
    <property type="term" value="F:pyrimidine nucleotide-sugar transmembrane transporter activity"/>
    <property type="evidence" value="ECO:0007669"/>
    <property type="project" value="InterPro"/>
</dbReference>
<evidence type="ECO:0008006" key="9">
    <source>
        <dbReference type="Google" id="ProtNLM"/>
    </source>
</evidence>
<keyword evidence="2 6" id="KW-0812">Transmembrane</keyword>
<dbReference type="Pfam" id="PF04142">
    <property type="entry name" value="Nuc_sug_transp"/>
    <property type="match status" value="1"/>
</dbReference>
<sequence>MGIERAGNQPRFMGASLRSLCLSTLTMQFSVFILLLHYSRVMPTPDGHRYLPSTAVFLVELLKLVFCLTVSLYEISLSVPQTTTATTLLRTLGNAIFGGDSWKLAIPASLYTLANSLQYVGISNLDAATFHVTYQFKIFVTAVFSVMILRKSLSGRQWVSLILLMIGVGIVSWPQESTTSLASNHHARVYVPRSSNPLREHFKIAGHGSHLNKRSATYEGIEEDELALNTPGMDASAGLLAVLGVCITSGLAGVYFEKIMKESPKATSIWIRNVQLSIYSLFPAFFIGIIFLDGETVAKYGFFAGYNSVVVASILIQTIGAVLAAFAIFYADNIAKNFALSISMVLSSLASFVFFDNSLTSHFLLGASIVLVSTIIYNTEESRIQYAPPPSIKIYSDEKSVQGEVLDMNDMSIQIPKTPLSQEETAMATSRPGSPNHKKRKNESAGYFPKYDD</sequence>
<feature type="region of interest" description="Disordered" evidence="5">
    <location>
        <begin position="417"/>
        <end position="453"/>
    </location>
</feature>
<keyword evidence="8" id="KW-1185">Reference proteome</keyword>
<feature type="compositionally biased region" description="Polar residues" evidence="5">
    <location>
        <begin position="419"/>
        <end position="433"/>
    </location>
</feature>
<keyword evidence="3 6" id="KW-1133">Transmembrane helix</keyword>
<dbReference type="RefSeq" id="XP_016261329.1">
    <property type="nucleotide sequence ID" value="XM_016407849.1"/>
</dbReference>
<name>A0A0D2DDJ3_9EURO</name>
<dbReference type="PANTHER" id="PTHR10231">
    <property type="entry name" value="NUCLEOTIDE-SUGAR TRANSMEMBRANE TRANSPORTER"/>
    <property type="match status" value="1"/>
</dbReference>
<feature type="transmembrane region" description="Helical" evidence="6">
    <location>
        <begin position="361"/>
        <end position="379"/>
    </location>
</feature>
<evidence type="ECO:0000313" key="8">
    <source>
        <dbReference type="Proteomes" id="UP000053342"/>
    </source>
</evidence>
<feature type="transmembrane region" description="Helical" evidence="6">
    <location>
        <begin position="235"/>
        <end position="256"/>
    </location>
</feature>
<evidence type="ECO:0000256" key="4">
    <source>
        <dbReference type="ARBA" id="ARBA00023136"/>
    </source>
</evidence>
<organism evidence="7 8">
    <name type="scientific">Exophiala oligosperma</name>
    <dbReference type="NCBI Taxonomy" id="215243"/>
    <lineage>
        <taxon>Eukaryota</taxon>
        <taxon>Fungi</taxon>
        <taxon>Dikarya</taxon>
        <taxon>Ascomycota</taxon>
        <taxon>Pezizomycotina</taxon>
        <taxon>Eurotiomycetes</taxon>
        <taxon>Chaetothyriomycetidae</taxon>
        <taxon>Chaetothyriales</taxon>
        <taxon>Herpotrichiellaceae</taxon>
        <taxon>Exophiala</taxon>
    </lineage>
</organism>
<accession>A0A0D2DDJ3</accession>